<evidence type="ECO:0000256" key="3">
    <source>
        <dbReference type="ARBA" id="ARBA00029447"/>
    </source>
</evidence>
<dbReference type="PROSITE" id="PS50111">
    <property type="entry name" value="CHEMOTAXIS_TRANSDUC_2"/>
    <property type="match status" value="1"/>
</dbReference>
<dbReference type="CDD" id="cd06225">
    <property type="entry name" value="HAMP"/>
    <property type="match status" value="1"/>
</dbReference>
<dbReference type="CDD" id="cd11386">
    <property type="entry name" value="MCP_signal"/>
    <property type="match status" value="1"/>
</dbReference>
<evidence type="ECO:0000256" key="5">
    <source>
        <dbReference type="SAM" id="Coils"/>
    </source>
</evidence>
<keyword evidence="6" id="KW-0812">Transmembrane</keyword>
<dbReference type="HOGENOM" id="CLU_000445_107_27_7"/>
<organism evidence="9 10">
    <name type="scientific">Trichlorobacter lovleyi (strain ATCC BAA-1151 / DSM 17278 / SZ)</name>
    <name type="common">Geobacter lovleyi</name>
    <dbReference type="NCBI Taxonomy" id="398767"/>
    <lineage>
        <taxon>Bacteria</taxon>
        <taxon>Pseudomonadati</taxon>
        <taxon>Thermodesulfobacteriota</taxon>
        <taxon>Desulfuromonadia</taxon>
        <taxon>Geobacterales</taxon>
        <taxon>Geobacteraceae</taxon>
        <taxon>Trichlorobacter</taxon>
    </lineage>
</organism>
<dbReference type="InterPro" id="IPR003660">
    <property type="entry name" value="HAMP_dom"/>
</dbReference>
<dbReference type="FunFam" id="1.10.287.950:FF:000001">
    <property type="entry name" value="Methyl-accepting chemotaxis sensory transducer"/>
    <property type="match status" value="1"/>
</dbReference>
<dbReference type="GO" id="GO:0007165">
    <property type="term" value="P:signal transduction"/>
    <property type="evidence" value="ECO:0007669"/>
    <property type="project" value="UniProtKB-KW"/>
</dbReference>
<dbReference type="InterPro" id="IPR004089">
    <property type="entry name" value="MCPsignal_dom"/>
</dbReference>
<dbReference type="AlphaFoldDB" id="B3E3S6"/>
<evidence type="ECO:0000259" key="8">
    <source>
        <dbReference type="PROSITE" id="PS50885"/>
    </source>
</evidence>
<evidence type="ECO:0000256" key="6">
    <source>
        <dbReference type="SAM" id="Phobius"/>
    </source>
</evidence>
<keyword evidence="6" id="KW-0472">Membrane</keyword>
<comment type="subcellular location">
    <subcellularLocation>
        <location evidence="1">Membrane</location>
    </subcellularLocation>
</comment>
<comment type="similarity">
    <text evidence="3">Belongs to the methyl-accepting chemotaxis (MCP) protein family.</text>
</comment>
<dbReference type="EMBL" id="CP001089">
    <property type="protein sequence ID" value="ACD94340.1"/>
    <property type="molecule type" value="Genomic_DNA"/>
</dbReference>
<evidence type="ECO:0000313" key="10">
    <source>
        <dbReference type="Proteomes" id="UP000002420"/>
    </source>
</evidence>
<dbReference type="PANTHER" id="PTHR32089:SF112">
    <property type="entry name" value="LYSOZYME-LIKE PROTEIN-RELATED"/>
    <property type="match status" value="1"/>
</dbReference>
<dbReference type="OrthoDB" id="5389416at2"/>
<dbReference type="STRING" id="398767.Glov_0614"/>
<dbReference type="SUPFAM" id="SSF58104">
    <property type="entry name" value="Methyl-accepting chemotaxis protein (MCP) signaling domain"/>
    <property type="match status" value="1"/>
</dbReference>
<dbReference type="KEGG" id="glo:Glov_0614"/>
<keyword evidence="10" id="KW-1185">Reference proteome</keyword>
<keyword evidence="2 4" id="KW-0807">Transducer</keyword>
<dbReference type="RefSeq" id="WP_012468696.1">
    <property type="nucleotide sequence ID" value="NC_010814.1"/>
</dbReference>
<feature type="transmembrane region" description="Helical" evidence="6">
    <location>
        <begin position="360"/>
        <end position="384"/>
    </location>
</feature>
<evidence type="ECO:0000256" key="2">
    <source>
        <dbReference type="ARBA" id="ARBA00023224"/>
    </source>
</evidence>
<evidence type="ECO:0000256" key="1">
    <source>
        <dbReference type="ARBA" id="ARBA00004370"/>
    </source>
</evidence>
<reference evidence="9 10" key="1">
    <citation type="submission" date="2008-05" db="EMBL/GenBank/DDBJ databases">
        <title>Complete sequence of chromosome of Geobacter lovleyi SZ.</title>
        <authorList>
            <consortium name="US DOE Joint Genome Institute"/>
            <person name="Lucas S."/>
            <person name="Copeland A."/>
            <person name="Lapidus A."/>
            <person name="Glavina del Rio T."/>
            <person name="Dalin E."/>
            <person name="Tice H."/>
            <person name="Bruce D."/>
            <person name="Goodwin L."/>
            <person name="Pitluck S."/>
            <person name="Chertkov O."/>
            <person name="Meincke L."/>
            <person name="Brettin T."/>
            <person name="Detter J.C."/>
            <person name="Han C."/>
            <person name="Tapia R."/>
            <person name="Kuske C.R."/>
            <person name="Schmutz J."/>
            <person name="Larimer F."/>
            <person name="Land M."/>
            <person name="Hauser L."/>
            <person name="Kyrpides N."/>
            <person name="Mikhailova N."/>
            <person name="Sung Y."/>
            <person name="Fletcher K.E."/>
            <person name="Ritalahti K.M."/>
            <person name="Loeffler F.E."/>
            <person name="Richardson P."/>
        </authorList>
    </citation>
    <scope>NUCLEOTIDE SEQUENCE [LARGE SCALE GENOMIC DNA]</scope>
    <source>
        <strain evidence="10">ATCC BAA-1151 / DSM 17278 / SZ</strain>
    </source>
</reference>
<dbReference type="Pfam" id="PF00015">
    <property type="entry name" value="MCPsignal"/>
    <property type="match status" value="1"/>
</dbReference>
<proteinExistence type="inferred from homology"/>
<dbReference type="GO" id="GO:0016020">
    <property type="term" value="C:membrane"/>
    <property type="evidence" value="ECO:0007669"/>
    <property type="project" value="UniProtKB-SubCell"/>
</dbReference>
<evidence type="ECO:0000256" key="4">
    <source>
        <dbReference type="PROSITE-ProRule" id="PRU00284"/>
    </source>
</evidence>
<name>B3E3S6_TRIL1</name>
<protein>
    <submittedName>
        <fullName evidence="9">Methyl-accepting chemotaxis sensory transducer</fullName>
    </submittedName>
</protein>
<dbReference type="Gene3D" id="1.10.287.950">
    <property type="entry name" value="Methyl-accepting chemotaxis protein"/>
    <property type="match status" value="1"/>
</dbReference>
<evidence type="ECO:0000313" key="9">
    <source>
        <dbReference type="EMBL" id="ACD94340.1"/>
    </source>
</evidence>
<feature type="domain" description="Methyl-accepting transducer" evidence="7">
    <location>
        <begin position="440"/>
        <end position="676"/>
    </location>
</feature>
<dbReference type="PROSITE" id="PS50885">
    <property type="entry name" value="HAMP"/>
    <property type="match status" value="1"/>
</dbReference>
<dbReference type="SMART" id="SM00304">
    <property type="entry name" value="HAMP"/>
    <property type="match status" value="1"/>
</dbReference>
<keyword evidence="5" id="KW-0175">Coiled coil</keyword>
<dbReference type="Proteomes" id="UP000002420">
    <property type="component" value="Chromosome"/>
</dbReference>
<dbReference type="GO" id="GO:0006935">
    <property type="term" value="P:chemotaxis"/>
    <property type="evidence" value="ECO:0007669"/>
    <property type="project" value="UniProtKB-ARBA"/>
</dbReference>
<gene>
    <name evidence="9" type="ordered locus">Glov_0614</name>
</gene>
<feature type="domain" description="HAMP" evidence="8">
    <location>
        <begin position="382"/>
        <end position="435"/>
    </location>
</feature>
<feature type="coiled-coil region" evidence="5">
    <location>
        <begin position="76"/>
        <end position="103"/>
    </location>
</feature>
<accession>B3E3S6</accession>
<dbReference type="SMART" id="SM00283">
    <property type="entry name" value="MA"/>
    <property type="match status" value="1"/>
</dbReference>
<feature type="transmembrane region" description="Helical" evidence="6">
    <location>
        <begin position="7"/>
        <end position="29"/>
    </location>
</feature>
<sequence length="747" mass="79553">MTIRRKLLINSLITFVGFAAVVLLGYYTIAGFQGTIRELTTRSTPLQVKMLQFQQTVERLSGDLLQTGMLEDPRELQKQTAVMEERRKRLDQLSKEIQELKGVQLDVSAFATLEQQVAAALQDKFTSLEIFKAEATNLSGSIRAAEKSLEGIRDVISGLRSTAARRAQSSSRDIEQALKGGSVTGLAENASLAEKVQNYRNGVENDMEINKRVMAAVEAVDSIHIDLRLLDAKARMIMLSSSAAELDRLAGEIGTVQARIGKSLKQAEAEVMSVKSGGVVRDAIEQIGSGAGRAGAAIRRIAAAQRNVLASMGQVEATVAQIRQVTLEQARQSEAQVTATTSEQQNFVEAMDATSHRRTAIMLGGALLIGILVLALNWLVAMIIRKPLGQLQSTIGEIAESRDLRRSVTVLNNDEIGQSINAFNSLISSFRRIVGAIAGTAGTLAGTSQELSGTVNLITCQVQEQSERVSQVATAGSQLSQTVADVAQHTARIAGSAGMARQTAQNGAAVVNRTIAEVQAIAESVGESQTTIASLHERSQQIGEILETIRDITDQTGLLALNAAIEAARAGEHGLGFAVVANEVRNLSRRAEQATVEIAGKLSAIQGDTGKAVEAMQQSLTRVTRGVEFSEEAGCALASIVESVDGLQGMTQQIATATEELSATSSQISNDILAIDTTLRETLQAAAAISDESIHLAAISQELQAELNQFRYDDPLPAAAAPTAPEQYRSPVFDALHSIPIRTAAAA</sequence>
<keyword evidence="6" id="KW-1133">Transmembrane helix</keyword>
<dbReference type="PANTHER" id="PTHR32089">
    <property type="entry name" value="METHYL-ACCEPTING CHEMOTAXIS PROTEIN MCPB"/>
    <property type="match status" value="1"/>
</dbReference>
<dbReference type="eggNOG" id="COG0840">
    <property type="taxonomic scope" value="Bacteria"/>
</dbReference>
<evidence type="ECO:0000259" key="7">
    <source>
        <dbReference type="PROSITE" id="PS50111"/>
    </source>
</evidence>